<sequence length="435" mass="49908">MSTSQTISLSPDIIKDIIDEVAGQFEYPSDSDTLKSLSLISSEFHPHCQRHIFSNVDLRSVMAYRFDKFYCSLKRDPSICSLVRKLWMEDGASHAIEGDISETAIELWVDVKVDLPQMLQSLTRLEYFHISRLGSPLRWNFFTDELKSAFLHIFRLLTMRAVYLKDFFDIPPSIIIGCTTLKHLQMEDVLFNVNHDVTLSGNGDFLQLESLKIVGLQSWFHHLGNGVDAPRIDLSGIRHFRFCVRWWSELRTACSIIQSAYTNIEFLEWDTSLYVVPTPDQTVASIPSLSDKIHLSLAPSLRRVAMKSLFMEFFHVDMDLLTDFKNLLAGVRDSNRLEEIHLEFVSPDIGFLAVLTIGAYNPENRLVWDVLDNTLIGEKLKDLRRISINLLANSDIEFSNLSKRLDIVRKLLPLTQTKESVDLKIQVMKGPKIIR</sequence>
<name>A0A5C3LNJ0_9AGAR</name>
<accession>A0A5C3LNJ0</accession>
<evidence type="ECO:0000313" key="2">
    <source>
        <dbReference type="Proteomes" id="UP000308652"/>
    </source>
</evidence>
<reference evidence="1 2" key="1">
    <citation type="journal article" date="2019" name="Nat. Ecol. Evol.">
        <title>Megaphylogeny resolves global patterns of mushroom evolution.</title>
        <authorList>
            <person name="Varga T."/>
            <person name="Krizsan K."/>
            <person name="Foldi C."/>
            <person name="Dima B."/>
            <person name="Sanchez-Garcia M."/>
            <person name="Sanchez-Ramirez S."/>
            <person name="Szollosi G.J."/>
            <person name="Szarkandi J.G."/>
            <person name="Papp V."/>
            <person name="Albert L."/>
            <person name="Andreopoulos W."/>
            <person name="Angelini C."/>
            <person name="Antonin V."/>
            <person name="Barry K.W."/>
            <person name="Bougher N.L."/>
            <person name="Buchanan P."/>
            <person name="Buyck B."/>
            <person name="Bense V."/>
            <person name="Catcheside P."/>
            <person name="Chovatia M."/>
            <person name="Cooper J."/>
            <person name="Damon W."/>
            <person name="Desjardin D."/>
            <person name="Finy P."/>
            <person name="Geml J."/>
            <person name="Haridas S."/>
            <person name="Hughes K."/>
            <person name="Justo A."/>
            <person name="Karasinski D."/>
            <person name="Kautmanova I."/>
            <person name="Kiss B."/>
            <person name="Kocsube S."/>
            <person name="Kotiranta H."/>
            <person name="LaButti K.M."/>
            <person name="Lechner B.E."/>
            <person name="Liimatainen K."/>
            <person name="Lipzen A."/>
            <person name="Lukacs Z."/>
            <person name="Mihaltcheva S."/>
            <person name="Morgado L.N."/>
            <person name="Niskanen T."/>
            <person name="Noordeloos M.E."/>
            <person name="Ohm R.A."/>
            <person name="Ortiz-Santana B."/>
            <person name="Ovrebo C."/>
            <person name="Racz N."/>
            <person name="Riley R."/>
            <person name="Savchenko A."/>
            <person name="Shiryaev A."/>
            <person name="Soop K."/>
            <person name="Spirin V."/>
            <person name="Szebenyi C."/>
            <person name="Tomsovsky M."/>
            <person name="Tulloss R.E."/>
            <person name="Uehling J."/>
            <person name="Grigoriev I.V."/>
            <person name="Vagvolgyi C."/>
            <person name="Papp T."/>
            <person name="Martin F.M."/>
            <person name="Miettinen O."/>
            <person name="Hibbett D.S."/>
            <person name="Nagy L.G."/>
        </authorList>
    </citation>
    <scope>NUCLEOTIDE SEQUENCE [LARGE SCALE GENOMIC DNA]</scope>
    <source>
        <strain evidence="1 2">CBS 166.37</strain>
    </source>
</reference>
<evidence type="ECO:0008006" key="3">
    <source>
        <dbReference type="Google" id="ProtNLM"/>
    </source>
</evidence>
<protein>
    <recommendedName>
        <fullName evidence="3">F-box domain-containing protein</fullName>
    </recommendedName>
</protein>
<gene>
    <name evidence="1" type="ORF">BDQ12DRAFT_738291</name>
</gene>
<dbReference type="OrthoDB" id="2977329at2759"/>
<evidence type="ECO:0000313" key="1">
    <source>
        <dbReference type="EMBL" id="TFK34355.1"/>
    </source>
</evidence>
<proteinExistence type="predicted"/>
<keyword evidence="2" id="KW-1185">Reference proteome</keyword>
<organism evidence="1 2">
    <name type="scientific">Crucibulum laeve</name>
    <dbReference type="NCBI Taxonomy" id="68775"/>
    <lineage>
        <taxon>Eukaryota</taxon>
        <taxon>Fungi</taxon>
        <taxon>Dikarya</taxon>
        <taxon>Basidiomycota</taxon>
        <taxon>Agaricomycotina</taxon>
        <taxon>Agaricomycetes</taxon>
        <taxon>Agaricomycetidae</taxon>
        <taxon>Agaricales</taxon>
        <taxon>Agaricineae</taxon>
        <taxon>Nidulariaceae</taxon>
        <taxon>Crucibulum</taxon>
    </lineage>
</organism>
<dbReference type="AlphaFoldDB" id="A0A5C3LNJ0"/>
<dbReference type="EMBL" id="ML213633">
    <property type="protein sequence ID" value="TFK34355.1"/>
    <property type="molecule type" value="Genomic_DNA"/>
</dbReference>
<dbReference type="Proteomes" id="UP000308652">
    <property type="component" value="Unassembled WGS sequence"/>
</dbReference>